<evidence type="ECO:0000256" key="2">
    <source>
        <dbReference type="SAM" id="Phobius"/>
    </source>
</evidence>
<protein>
    <recommendedName>
        <fullName evidence="4">DUF7728 domain-containing protein</fullName>
    </recommendedName>
</protein>
<dbReference type="OrthoDB" id="5409353at2759"/>
<sequence length="379" mass="41647">MIGRILGLSALAAASASAILLPPTITATDLDLGDDSAMEISVNPMKRTFALECPKCAFATKEAKTAYTWSQNTGSTYLLDFDVGTNEDSLVVEGVQLYPPSYGSRPFFVTQLDPTTKDALRLMVTGYTFHFTSAATVSEAGIELLPVTLKITSIEGRPAHPPALTVNLLKDTNGRLMIASFQTKQADENDVADKEAECNEWPMLCQWRSYLSHGINDLKSSVSKACHRHKGSNPMTEAGIEGKPPHRFRPGHPHHHPHNGPPPMSDHHRHHHSHHNVNAFLRRAFFTVLIPILIGIFAGTLTYLIGLALGYVIAIVVAKVRGRAPYVRIALEDVEEAGYIENSSEKEAYIAELPEYDAPPVYEEASEKEVVENQEPTDK</sequence>
<feature type="domain" description="DUF7728" evidence="4">
    <location>
        <begin position="46"/>
        <end position="185"/>
    </location>
</feature>
<dbReference type="EMBL" id="CAOQHR010000011">
    <property type="protein sequence ID" value="CAI6341009.1"/>
    <property type="molecule type" value="Genomic_DNA"/>
</dbReference>
<feature type="compositionally biased region" description="Basic residues" evidence="1">
    <location>
        <begin position="245"/>
        <end position="258"/>
    </location>
</feature>
<accession>A0A9W4UT49</accession>
<keyword evidence="6" id="KW-1185">Reference proteome</keyword>
<feature type="chain" id="PRO_5040797026" description="DUF7728 domain-containing protein" evidence="3">
    <location>
        <begin position="19"/>
        <end position="379"/>
    </location>
</feature>
<dbReference type="PANTHER" id="PTHR40622:SF1">
    <property type="match status" value="1"/>
</dbReference>
<dbReference type="Proteomes" id="UP001152607">
    <property type="component" value="Unassembled WGS sequence"/>
</dbReference>
<evidence type="ECO:0000256" key="3">
    <source>
        <dbReference type="SAM" id="SignalP"/>
    </source>
</evidence>
<feature type="region of interest" description="Disordered" evidence="1">
    <location>
        <begin position="226"/>
        <end position="271"/>
    </location>
</feature>
<keyword evidence="2" id="KW-0812">Transmembrane</keyword>
<keyword evidence="2" id="KW-1133">Transmembrane helix</keyword>
<feature type="signal peptide" evidence="3">
    <location>
        <begin position="1"/>
        <end position="18"/>
    </location>
</feature>
<feature type="transmembrane region" description="Helical" evidence="2">
    <location>
        <begin position="285"/>
        <end position="318"/>
    </location>
</feature>
<keyword evidence="2" id="KW-0472">Membrane</keyword>
<keyword evidence="3" id="KW-0732">Signal</keyword>
<name>A0A9W4UT49_9PLEO</name>
<dbReference type="Pfam" id="PF24854">
    <property type="entry name" value="DUF7728"/>
    <property type="match status" value="1"/>
</dbReference>
<dbReference type="PANTHER" id="PTHR40622">
    <property type="match status" value="1"/>
</dbReference>
<dbReference type="InterPro" id="IPR056145">
    <property type="entry name" value="DUF7728"/>
</dbReference>
<evidence type="ECO:0000313" key="5">
    <source>
        <dbReference type="EMBL" id="CAI6341009.1"/>
    </source>
</evidence>
<organism evidence="5 6">
    <name type="scientific">Periconia digitata</name>
    <dbReference type="NCBI Taxonomy" id="1303443"/>
    <lineage>
        <taxon>Eukaryota</taxon>
        <taxon>Fungi</taxon>
        <taxon>Dikarya</taxon>
        <taxon>Ascomycota</taxon>
        <taxon>Pezizomycotina</taxon>
        <taxon>Dothideomycetes</taxon>
        <taxon>Pleosporomycetidae</taxon>
        <taxon>Pleosporales</taxon>
        <taxon>Massarineae</taxon>
        <taxon>Periconiaceae</taxon>
        <taxon>Periconia</taxon>
    </lineage>
</organism>
<comment type="caution">
    <text evidence="5">The sequence shown here is derived from an EMBL/GenBank/DDBJ whole genome shotgun (WGS) entry which is preliminary data.</text>
</comment>
<proteinExistence type="predicted"/>
<gene>
    <name evidence="5" type="ORF">PDIGIT_LOCUS14197</name>
</gene>
<reference evidence="5" key="1">
    <citation type="submission" date="2023-01" db="EMBL/GenBank/DDBJ databases">
        <authorList>
            <person name="Van Ghelder C."/>
            <person name="Rancurel C."/>
        </authorList>
    </citation>
    <scope>NUCLEOTIDE SEQUENCE</scope>
    <source>
        <strain evidence="5">CNCM I-4278</strain>
    </source>
</reference>
<evidence type="ECO:0000313" key="6">
    <source>
        <dbReference type="Proteomes" id="UP001152607"/>
    </source>
</evidence>
<evidence type="ECO:0000259" key="4">
    <source>
        <dbReference type="Pfam" id="PF24854"/>
    </source>
</evidence>
<dbReference type="AlphaFoldDB" id="A0A9W4UT49"/>
<evidence type="ECO:0000256" key="1">
    <source>
        <dbReference type="SAM" id="MobiDB-lite"/>
    </source>
</evidence>